<dbReference type="SMART" id="SM00895">
    <property type="entry name" value="FCD"/>
    <property type="match status" value="1"/>
</dbReference>
<comment type="caution">
    <text evidence="5">The sequence shown here is derived from an EMBL/GenBank/DDBJ whole genome shotgun (WGS) entry which is preliminary data.</text>
</comment>
<feature type="domain" description="HTH gntR-type" evidence="4">
    <location>
        <begin position="8"/>
        <end position="75"/>
    </location>
</feature>
<dbReference type="InterPro" id="IPR000524">
    <property type="entry name" value="Tscrpt_reg_HTH_GntR"/>
</dbReference>
<dbReference type="Gene3D" id="1.20.120.530">
    <property type="entry name" value="GntR ligand-binding domain-like"/>
    <property type="match status" value="1"/>
</dbReference>
<evidence type="ECO:0000259" key="4">
    <source>
        <dbReference type="PROSITE" id="PS50949"/>
    </source>
</evidence>
<evidence type="ECO:0000313" key="6">
    <source>
        <dbReference type="Proteomes" id="UP001205843"/>
    </source>
</evidence>
<dbReference type="Gene3D" id="1.10.10.10">
    <property type="entry name" value="Winged helix-like DNA-binding domain superfamily/Winged helix DNA-binding domain"/>
    <property type="match status" value="1"/>
</dbReference>
<protein>
    <submittedName>
        <fullName evidence="5">DNA-binding GntR family transcriptional regulator</fullName>
    </submittedName>
</protein>
<dbReference type="PANTHER" id="PTHR43537">
    <property type="entry name" value="TRANSCRIPTIONAL REGULATOR, GNTR FAMILY"/>
    <property type="match status" value="1"/>
</dbReference>
<reference evidence="5" key="1">
    <citation type="submission" date="2022-03" db="EMBL/GenBank/DDBJ databases">
        <title>Genomic Encyclopedia of Type Strains, Phase III (KMG-III): the genomes of soil and plant-associated and newly described type strains.</title>
        <authorList>
            <person name="Whitman W."/>
        </authorList>
    </citation>
    <scope>NUCLEOTIDE SEQUENCE</scope>
    <source>
        <strain evidence="5">ANL 6-2</strain>
    </source>
</reference>
<keyword evidence="1" id="KW-0805">Transcription regulation</keyword>
<dbReference type="SMART" id="SM00345">
    <property type="entry name" value="HTH_GNTR"/>
    <property type="match status" value="1"/>
</dbReference>
<dbReference type="PROSITE" id="PS50949">
    <property type="entry name" value="HTH_GNTR"/>
    <property type="match status" value="1"/>
</dbReference>
<dbReference type="GO" id="GO:0003700">
    <property type="term" value="F:DNA-binding transcription factor activity"/>
    <property type="evidence" value="ECO:0007669"/>
    <property type="project" value="InterPro"/>
</dbReference>
<dbReference type="Pfam" id="PF07729">
    <property type="entry name" value="FCD"/>
    <property type="match status" value="1"/>
</dbReference>
<dbReference type="RefSeq" id="WP_253477954.1">
    <property type="nucleotide sequence ID" value="NZ_JALJXV010000005.1"/>
</dbReference>
<keyword evidence="2 5" id="KW-0238">DNA-binding</keyword>
<dbReference type="CDD" id="cd07377">
    <property type="entry name" value="WHTH_GntR"/>
    <property type="match status" value="1"/>
</dbReference>
<dbReference type="InterPro" id="IPR011711">
    <property type="entry name" value="GntR_C"/>
</dbReference>
<dbReference type="Proteomes" id="UP001205843">
    <property type="component" value="Unassembled WGS sequence"/>
</dbReference>
<evidence type="ECO:0000313" key="5">
    <source>
        <dbReference type="EMBL" id="MCP1675065.1"/>
    </source>
</evidence>
<proteinExistence type="predicted"/>
<sequence>MERIDAPQPLPMLVYNAIVNAICEGTLKPGERLTQEEIAERMDVSRLPVGQALQRLKSEGFVCSAGRRGVKVAPLNPVMVRELYEFRSGIDMLATGLAARRVTARQRARGRRIIQDGWSALAAGDVAMLIGADMDFHQLIYEMSGNQVLVDAMASRWNHVRRIMTAIIDDTRNQTRIWEEHTAILEAVLEGDAAKAERLARAHVEDAAGWLEDELSRSQDEQLQTG</sequence>
<dbReference type="Pfam" id="PF00392">
    <property type="entry name" value="GntR"/>
    <property type="match status" value="1"/>
</dbReference>
<gene>
    <name evidence="5" type="ORF">J2T57_002213</name>
</gene>
<evidence type="ECO:0000256" key="2">
    <source>
        <dbReference type="ARBA" id="ARBA00023125"/>
    </source>
</evidence>
<accession>A0AAE3KB25</accession>
<evidence type="ECO:0000256" key="1">
    <source>
        <dbReference type="ARBA" id="ARBA00023015"/>
    </source>
</evidence>
<dbReference type="InterPro" id="IPR008920">
    <property type="entry name" value="TF_FadR/GntR_C"/>
</dbReference>
<dbReference type="AlphaFoldDB" id="A0AAE3KB25"/>
<dbReference type="GO" id="GO:0003677">
    <property type="term" value="F:DNA binding"/>
    <property type="evidence" value="ECO:0007669"/>
    <property type="project" value="UniProtKB-KW"/>
</dbReference>
<dbReference type="InterPro" id="IPR036388">
    <property type="entry name" value="WH-like_DNA-bd_sf"/>
</dbReference>
<dbReference type="SUPFAM" id="SSF46785">
    <property type="entry name" value="Winged helix' DNA-binding domain"/>
    <property type="match status" value="1"/>
</dbReference>
<dbReference type="SUPFAM" id="SSF48008">
    <property type="entry name" value="GntR ligand-binding domain-like"/>
    <property type="match status" value="1"/>
</dbReference>
<keyword evidence="6" id="KW-1185">Reference proteome</keyword>
<dbReference type="PANTHER" id="PTHR43537:SF45">
    <property type="entry name" value="GNTR FAMILY REGULATORY PROTEIN"/>
    <property type="match status" value="1"/>
</dbReference>
<organism evidence="5 6">
    <name type="scientific">Natronocella acetinitrilica</name>
    <dbReference type="NCBI Taxonomy" id="414046"/>
    <lineage>
        <taxon>Bacteria</taxon>
        <taxon>Pseudomonadati</taxon>
        <taxon>Pseudomonadota</taxon>
        <taxon>Gammaproteobacteria</taxon>
        <taxon>Chromatiales</taxon>
        <taxon>Ectothiorhodospiraceae</taxon>
        <taxon>Natronocella</taxon>
    </lineage>
</organism>
<dbReference type="EMBL" id="JALJXV010000005">
    <property type="protein sequence ID" value="MCP1675065.1"/>
    <property type="molecule type" value="Genomic_DNA"/>
</dbReference>
<keyword evidence="3" id="KW-0804">Transcription</keyword>
<name>A0AAE3KB25_9GAMM</name>
<evidence type="ECO:0000256" key="3">
    <source>
        <dbReference type="ARBA" id="ARBA00023163"/>
    </source>
</evidence>
<dbReference type="InterPro" id="IPR036390">
    <property type="entry name" value="WH_DNA-bd_sf"/>
</dbReference>